<dbReference type="InterPro" id="IPR012340">
    <property type="entry name" value="NA-bd_OB-fold"/>
</dbReference>
<dbReference type="PROSITE" id="PS01175">
    <property type="entry name" value="RIBONUCLEASE_II"/>
    <property type="match status" value="1"/>
</dbReference>
<dbReference type="Pfam" id="PF17215">
    <property type="entry name" value="Rrp44_S1"/>
    <property type="match status" value="1"/>
</dbReference>
<dbReference type="Pfam" id="PF00773">
    <property type="entry name" value="RNB"/>
    <property type="match status" value="1"/>
</dbReference>
<comment type="cofactor">
    <cofactor evidence="1">
        <name>Mg(2+)</name>
        <dbReference type="ChEBI" id="CHEBI:18420"/>
    </cofactor>
</comment>
<evidence type="ECO:0000259" key="18">
    <source>
        <dbReference type="SMART" id="SM00955"/>
    </source>
</evidence>
<protein>
    <recommendedName>
        <fullName evidence="14">Ribosomal RNA-processing protein 44</fullName>
    </recommendedName>
</protein>
<dbReference type="OrthoDB" id="372421at2759"/>
<dbReference type="GO" id="GO:0071031">
    <property type="term" value="P:nuclear mRNA surveillance of mRNA 3'-end processing"/>
    <property type="evidence" value="ECO:0007669"/>
    <property type="project" value="TreeGrafter"/>
</dbReference>
<evidence type="ECO:0000256" key="9">
    <source>
        <dbReference type="ARBA" id="ARBA00022801"/>
    </source>
</evidence>
<dbReference type="Gene3D" id="2.40.50.140">
    <property type="entry name" value="Nucleic acid-binding proteins"/>
    <property type="match status" value="1"/>
</dbReference>
<dbReference type="OMA" id="EFSIHTQ"/>
<reference evidence="19 20" key="1">
    <citation type="submission" date="2009-11" db="EMBL/GenBank/DDBJ databases">
        <title>Annotation of Allomyces macrogynus ATCC 38327.</title>
        <authorList>
            <consortium name="The Broad Institute Genome Sequencing Platform"/>
            <person name="Russ C."/>
            <person name="Cuomo C."/>
            <person name="Burger G."/>
            <person name="Gray M.W."/>
            <person name="Holland P.W.H."/>
            <person name="King N."/>
            <person name="Lang F.B.F."/>
            <person name="Roger A.J."/>
            <person name="Ruiz-Trillo I."/>
            <person name="Young S.K."/>
            <person name="Zeng Q."/>
            <person name="Gargeya S."/>
            <person name="Fitzgerald M."/>
            <person name="Haas B."/>
            <person name="Abouelleil A."/>
            <person name="Alvarado L."/>
            <person name="Arachchi H.M."/>
            <person name="Berlin A."/>
            <person name="Chapman S.B."/>
            <person name="Gearin G."/>
            <person name="Goldberg J."/>
            <person name="Griggs A."/>
            <person name="Gujja S."/>
            <person name="Hansen M."/>
            <person name="Heiman D."/>
            <person name="Howarth C."/>
            <person name="Larimer J."/>
            <person name="Lui A."/>
            <person name="MacDonald P.J.P."/>
            <person name="McCowen C."/>
            <person name="Montmayeur A."/>
            <person name="Murphy C."/>
            <person name="Neiman D."/>
            <person name="Pearson M."/>
            <person name="Priest M."/>
            <person name="Roberts A."/>
            <person name="Saif S."/>
            <person name="Shea T."/>
            <person name="Sisk P."/>
            <person name="Stolte C."/>
            <person name="Sykes S."/>
            <person name="Wortman J."/>
            <person name="Nusbaum C."/>
            <person name="Birren B."/>
        </authorList>
    </citation>
    <scope>NUCLEOTIDE SEQUENCE [LARGE SCALE GENOMIC DNA]</scope>
    <source>
        <strain evidence="19 20">ATCC 38327</strain>
    </source>
</reference>
<dbReference type="STRING" id="578462.A0A0L0SMR6"/>
<evidence type="ECO:0000256" key="16">
    <source>
        <dbReference type="SAM" id="MobiDB-lite"/>
    </source>
</evidence>
<dbReference type="GO" id="GO:0016075">
    <property type="term" value="P:rRNA catabolic process"/>
    <property type="evidence" value="ECO:0007669"/>
    <property type="project" value="TreeGrafter"/>
</dbReference>
<dbReference type="GO" id="GO:0005730">
    <property type="term" value="C:nucleolus"/>
    <property type="evidence" value="ECO:0007669"/>
    <property type="project" value="UniProtKB-SubCell"/>
</dbReference>
<dbReference type="eggNOG" id="KOG2102">
    <property type="taxonomic scope" value="Eukaryota"/>
</dbReference>
<evidence type="ECO:0000256" key="12">
    <source>
        <dbReference type="ARBA" id="ARBA00022884"/>
    </source>
</evidence>
<dbReference type="FunFam" id="3.40.50.1010:FF:000010">
    <property type="entry name" value="Exosome complex exonuclease DIS3"/>
    <property type="match status" value="1"/>
</dbReference>
<evidence type="ECO:0000256" key="11">
    <source>
        <dbReference type="ARBA" id="ARBA00022839"/>
    </source>
</evidence>
<dbReference type="Pfam" id="PF13638">
    <property type="entry name" value="PIN_4"/>
    <property type="match status" value="1"/>
</dbReference>
<dbReference type="SMART" id="SM00955">
    <property type="entry name" value="RNB"/>
    <property type="match status" value="1"/>
</dbReference>
<evidence type="ECO:0000256" key="13">
    <source>
        <dbReference type="ARBA" id="ARBA00023242"/>
    </source>
</evidence>
<keyword evidence="12" id="KW-0694">RNA-binding</keyword>
<evidence type="ECO:0000313" key="19">
    <source>
        <dbReference type="EMBL" id="KNE63777.1"/>
    </source>
</evidence>
<dbReference type="Pfam" id="PF17849">
    <property type="entry name" value="OB_Dis3"/>
    <property type="match status" value="1"/>
</dbReference>
<dbReference type="GO" id="GO:0071034">
    <property type="term" value="P:CUT catabolic process"/>
    <property type="evidence" value="ECO:0007669"/>
    <property type="project" value="UniProtKB-ARBA"/>
</dbReference>
<dbReference type="SUPFAM" id="SSF50249">
    <property type="entry name" value="Nucleic acid-binding proteins"/>
    <property type="match status" value="3"/>
</dbReference>
<evidence type="ECO:0000256" key="2">
    <source>
        <dbReference type="ARBA" id="ARBA00004496"/>
    </source>
</evidence>
<keyword evidence="7" id="KW-0540">Nuclease</keyword>
<dbReference type="InterPro" id="IPR002716">
    <property type="entry name" value="PIN_dom"/>
</dbReference>
<comment type="subcellular location">
    <subcellularLocation>
        <location evidence="2">Cytoplasm</location>
    </subcellularLocation>
    <subcellularLocation>
        <location evidence="3">Nucleus</location>
        <location evidence="3">Nucleolus</location>
    </subcellularLocation>
</comment>
<dbReference type="InterPro" id="IPR033771">
    <property type="entry name" value="Rrp44_CSD1"/>
</dbReference>
<dbReference type="GO" id="GO:0000175">
    <property type="term" value="F:3'-5'-RNA exonuclease activity"/>
    <property type="evidence" value="ECO:0007669"/>
    <property type="project" value="TreeGrafter"/>
</dbReference>
<dbReference type="Gene3D" id="2.40.50.690">
    <property type="match status" value="1"/>
</dbReference>
<evidence type="ECO:0000256" key="3">
    <source>
        <dbReference type="ARBA" id="ARBA00004604"/>
    </source>
</evidence>
<dbReference type="EMBL" id="GG745343">
    <property type="protein sequence ID" value="KNE63777.1"/>
    <property type="molecule type" value="Genomic_DNA"/>
</dbReference>
<keyword evidence="10" id="KW-0271">Exosome</keyword>
<evidence type="ECO:0000256" key="6">
    <source>
        <dbReference type="ARBA" id="ARBA00022552"/>
    </source>
</evidence>
<dbReference type="PANTHER" id="PTHR23355">
    <property type="entry name" value="RIBONUCLEASE"/>
    <property type="match status" value="1"/>
</dbReference>
<feature type="domain" description="RNB" evidence="18">
    <location>
        <begin position="474"/>
        <end position="806"/>
    </location>
</feature>
<evidence type="ECO:0000256" key="5">
    <source>
        <dbReference type="ARBA" id="ARBA00022490"/>
    </source>
</evidence>
<evidence type="ECO:0000256" key="1">
    <source>
        <dbReference type="ARBA" id="ARBA00001946"/>
    </source>
</evidence>
<dbReference type="GO" id="GO:0000176">
    <property type="term" value="C:nuclear exosome (RNase complex)"/>
    <property type="evidence" value="ECO:0007669"/>
    <property type="project" value="UniProtKB-ARBA"/>
</dbReference>
<feature type="domain" description="PIN" evidence="17">
    <location>
        <begin position="59"/>
        <end position="173"/>
    </location>
</feature>
<feature type="compositionally biased region" description="Low complexity" evidence="16">
    <location>
        <begin position="955"/>
        <end position="973"/>
    </location>
</feature>
<dbReference type="Gene3D" id="2.40.50.700">
    <property type="match status" value="1"/>
</dbReference>
<dbReference type="VEuPathDB" id="FungiDB:AMAG_08857"/>
<evidence type="ECO:0000256" key="8">
    <source>
        <dbReference type="ARBA" id="ARBA00022759"/>
    </source>
</evidence>
<keyword evidence="9" id="KW-0378">Hydrolase</keyword>
<evidence type="ECO:0000256" key="15">
    <source>
        <dbReference type="RuleBase" id="RU003901"/>
    </source>
</evidence>
<evidence type="ECO:0000256" key="14">
    <source>
        <dbReference type="ARBA" id="ARBA00077930"/>
    </source>
</evidence>
<keyword evidence="8" id="KW-0255">Endonuclease</keyword>
<keyword evidence="11" id="KW-0269">Exonuclease</keyword>
<feature type="region of interest" description="Disordered" evidence="16">
    <location>
        <begin position="954"/>
        <end position="981"/>
    </location>
</feature>
<name>A0A0L0SMR6_ALLM3</name>
<feature type="region of interest" description="Disordered" evidence="16">
    <location>
        <begin position="308"/>
        <end position="341"/>
    </location>
</feature>
<dbReference type="SMART" id="SM00670">
    <property type="entry name" value="PINc"/>
    <property type="match status" value="1"/>
</dbReference>
<evidence type="ECO:0000256" key="10">
    <source>
        <dbReference type="ARBA" id="ARBA00022835"/>
    </source>
</evidence>
<dbReference type="Proteomes" id="UP000054350">
    <property type="component" value="Unassembled WGS sequence"/>
</dbReference>
<dbReference type="InterPro" id="IPR050180">
    <property type="entry name" value="RNR_Ribonuclease"/>
</dbReference>
<evidence type="ECO:0000256" key="7">
    <source>
        <dbReference type="ARBA" id="ARBA00022722"/>
    </source>
</evidence>
<dbReference type="InterPro" id="IPR029060">
    <property type="entry name" value="PIN-like_dom_sf"/>
</dbReference>
<gene>
    <name evidence="19" type="ORF">AMAG_08857</name>
</gene>
<dbReference type="InterPro" id="IPR001900">
    <property type="entry name" value="RNase_II/R"/>
</dbReference>
<keyword evidence="13" id="KW-0539">Nucleus</keyword>
<feature type="compositionally biased region" description="Low complexity" evidence="16">
    <location>
        <begin position="323"/>
        <end position="339"/>
    </location>
</feature>
<dbReference type="InterPro" id="IPR041505">
    <property type="entry name" value="Dis3_CSD2"/>
</dbReference>
<dbReference type="CDD" id="cd09862">
    <property type="entry name" value="PIN_Rrp44-like"/>
    <property type="match status" value="1"/>
</dbReference>
<evidence type="ECO:0000313" key="20">
    <source>
        <dbReference type="Proteomes" id="UP000054350"/>
    </source>
</evidence>
<accession>A0A0L0SMR6</accession>
<organism evidence="19 20">
    <name type="scientific">Allomyces macrogynus (strain ATCC 38327)</name>
    <name type="common">Allomyces javanicus var. macrogynus</name>
    <dbReference type="NCBI Taxonomy" id="578462"/>
    <lineage>
        <taxon>Eukaryota</taxon>
        <taxon>Fungi</taxon>
        <taxon>Fungi incertae sedis</taxon>
        <taxon>Blastocladiomycota</taxon>
        <taxon>Blastocladiomycetes</taxon>
        <taxon>Blastocladiales</taxon>
        <taxon>Blastocladiaceae</taxon>
        <taxon>Allomyces</taxon>
    </lineage>
</organism>
<dbReference type="GO" id="GO:0003723">
    <property type="term" value="F:RNA binding"/>
    <property type="evidence" value="ECO:0007669"/>
    <property type="project" value="UniProtKB-KW"/>
</dbReference>
<dbReference type="GO" id="GO:0004519">
    <property type="term" value="F:endonuclease activity"/>
    <property type="evidence" value="ECO:0007669"/>
    <property type="project" value="UniProtKB-KW"/>
</dbReference>
<dbReference type="PANTHER" id="PTHR23355:SF35">
    <property type="entry name" value="EXOSOME COMPLEX EXONUCLEASE RRP44"/>
    <property type="match status" value="1"/>
</dbReference>
<proteinExistence type="inferred from homology"/>
<dbReference type="InterPro" id="IPR022966">
    <property type="entry name" value="RNase_II/R_CS"/>
</dbReference>
<dbReference type="AlphaFoldDB" id="A0A0L0SMR6"/>
<keyword evidence="5" id="KW-0963">Cytoplasm</keyword>
<dbReference type="GO" id="GO:0006364">
    <property type="term" value="P:rRNA processing"/>
    <property type="evidence" value="ECO:0007669"/>
    <property type="project" value="UniProtKB-KW"/>
</dbReference>
<evidence type="ECO:0000259" key="17">
    <source>
        <dbReference type="SMART" id="SM00670"/>
    </source>
</evidence>
<dbReference type="Pfam" id="PF17216">
    <property type="entry name" value="Rrp44_CSD1"/>
    <property type="match status" value="1"/>
</dbReference>
<dbReference type="SUPFAM" id="SSF88723">
    <property type="entry name" value="PIN domain-like"/>
    <property type="match status" value="1"/>
</dbReference>
<comment type="similarity">
    <text evidence="4 15">Belongs to the RNR ribonuclease family.</text>
</comment>
<dbReference type="Gene3D" id="3.40.50.1010">
    <property type="entry name" value="5'-nuclease"/>
    <property type="match status" value="1"/>
</dbReference>
<dbReference type="InterPro" id="IPR033770">
    <property type="entry name" value="RRP44_S1"/>
</dbReference>
<evidence type="ECO:0000256" key="4">
    <source>
        <dbReference type="ARBA" id="ARBA00005785"/>
    </source>
</evidence>
<keyword evidence="6" id="KW-0698">rRNA processing</keyword>
<dbReference type="FunFam" id="2.40.50.700:FF:000001">
    <property type="entry name" value="Exosome complex exonuclease exoribonuclease (Rrp44)"/>
    <property type="match status" value="1"/>
</dbReference>
<keyword evidence="20" id="KW-1185">Reference proteome</keyword>
<dbReference type="GO" id="GO:0000177">
    <property type="term" value="C:cytoplasmic exosome (RNase complex)"/>
    <property type="evidence" value="ECO:0007669"/>
    <property type="project" value="TreeGrafter"/>
</dbReference>
<sequence>MLRNKAFVKKTKKGGVVSVVKEHYLRDDIYCGAVPCTTCGHSTPVLTAAPASLDTVGPHYLVPDTNVFLHHIDFMEHPGTKDVVIAQTVLDEVRHRNLQIYNRLRTVIANPDRRFYVFSNEHHKATFIEKTDGESINDRNDRAIRVVAQWYSTHLAAHHIAIVLLTDDLGNRTHAEAAGLHAVSVRRYADLFSAVPELVDLVGANGDDDGAVPSKPEAIEYDEYLPPTVLTSGIKAQRFFQGTLSVAAYNALEGSIIANVPGAADNKIYVQGRKALNRAVVGDVVAVELLPRDQWIGAADQVIVENDDDPAVDGDGDVTMTDAAAPAAPAEPAEPNPNALPTGRVVGVIKRNWRPYCGTIDKTSVSMASGTSTQSVFFFPMDRRVPKIKIKTRQAPALVGQRIIVSIDAWDRGSRYPSGHFVKVLGPALDKETETEVILLEHGVPYEPFSQAVLNDLPPEGENWLCSPEELARRRDLRHLPVCSIDPPGCTDIDDALHVRNLPNGNYEVGVHIADVTHFVKPRTAMDTEAAKRGTTVYLVDKRIDMLPGLLGTNLCSLRSNVDRLAFSCLWEMSPAAEIVRVEYTKSIIHSKASFTYEEAQTRIDDDRNQDELTNGIRVLNSLAKQLRQMRLDRGALTLASPEVRFRLEGDAQDPVDVELKELKETNALVEEFMLLANVSVAEKIFATFPNTAMLRCHPTPPPESFLQLNQALEPFGITLDTTSSKTLSASLDAAVVPSNPYFNKLVRILTTRCMMQAVYFCSGTLPRDQFRHYGLATPIYTHFTSPIRRYADVIVHRLLAAAIAHDSFAYGEELTNKDELAKLCDNLNARNRLAQHAARASVELFTHVYFKGKTLVEDAYVTRVLKNGVSALIPKYGVEAAITTDQDVWKFDPTLNALEAMDGSTKLRVFSPVKVSIEVVEISAGSGAQKVVMALVDPKPSKVVAAMEVDKAEAPAPAASSASTSRSRTSQGRQKRQRRA</sequence>
<reference evidence="20" key="2">
    <citation type="submission" date="2009-11" db="EMBL/GenBank/DDBJ databases">
        <title>The Genome Sequence of Allomyces macrogynus strain ATCC 38327.</title>
        <authorList>
            <consortium name="The Broad Institute Genome Sequencing Platform"/>
            <person name="Russ C."/>
            <person name="Cuomo C."/>
            <person name="Shea T."/>
            <person name="Young S.K."/>
            <person name="Zeng Q."/>
            <person name="Koehrsen M."/>
            <person name="Haas B."/>
            <person name="Borodovsky M."/>
            <person name="Guigo R."/>
            <person name="Alvarado L."/>
            <person name="Berlin A."/>
            <person name="Borenstein D."/>
            <person name="Chen Z."/>
            <person name="Engels R."/>
            <person name="Freedman E."/>
            <person name="Gellesch M."/>
            <person name="Goldberg J."/>
            <person name="Griggs A."/>
            <person name="Gujja S."/>
            <person name="Heiman D."/>
            <person name="Hepburn T."/>
            <person name="Howarth C."/>
            <person name="Jen D."/>
            <person name="Larson L."/>
            <person name="Lewis B."/>
            <person name="Mehta T."/>
            <person name="Park D."/>
            <person name="Pearson M."/>
            <person name="Roberts A."/>
            <person name="Saif S."/>
            <person name="Shenoy N."/>
            <person name="Sisk P."/>
            <person name="Stolte C."/>
            <person name="Sykes S."/>
            <person name="Walk T."/>
            <person name="White J."/>
            <person name="Yandava C."/>
            <person name="Burger G."/>
            <person name="Gray M.W."/>
            <person name="Holland P.W.H."/>
            <person name="King N."/>
            <person name="Lang F.B.F."/>
            <person name="Roger A.J."/>
            <person name="Ruiz-Trillo I."/>
            <person name="Lander E."/>
            <person name="Nusbaum C."/>
        </authorList>
    </citation>
    <scope>NUCLEOTIDE SEQUENCE [LARGE SCALE GENOMIC DNA]</scope>
    <source>
        <strain evidence="20">ATCC 38327</strain>
    </source>
</reference>